<dbReference type="Proteomes" id="UP000278149">
    <property type="component" value="Unassembled WGS sequence"/>
</dbReference>
<dbReference type="PANTHER" id="PTHR40517:SF1">
    <property type="entry name" value="METAL-DEPENDENT PHOSPHOHYDROLASE, HD SUPERFAMILY-RELATED"/>
    <property type="match status" value="1"/>
</dbReference>
<comment type="caution">
    <text evidence="2">The sequence shown here is derived from an EMBL/GenBank/DDBJ whole genome shotgun (WGS) entry which is preliminary data.</text>
</comment>
<protein>
    <submittedName>
        <fullName evidence="2">HD domain-containing protein</fullName>
    </submittedName>
</protein>
<dbReference type="EMBL" id="RCOR01000006">
    <property type="protein sequence ID" value="RSN70609.1"/>
    <property type="molecule type" value="Genomic_DNA"/>
</dbReference>
<evidence type="ECO:0000313" key="3">
    <source>
        <dbReference type="Proteomes" id="UP000278149"/>
    </source>
</evidence>
<name>A0A3R9PS57_9CREN</name>
<organism evidence="2 3">
    <name type="scientific">Candidatus Korarchaeum cryptofilum</name>
    <dbReference type="NCBI Taxonomy" id="498846"/>
    <lineage>
        <taxon>Archaea</taxon>
        <taxon>Thermoproteota</taxon>
        <taxon>Candidatus Korarchaeia</taxon>
        <taxon>Candidatus Korarchaeales</taxon>
        <taxon>Candidatus Korarchaeaceae</taxon>
        <taxon>Candidatus Korarchaeum</taxon>
    </lineage>
</organism>
<evidence type="ECO:0000313" key="2">
    <source>
        <dbReference type="EMBL" id="RSN70609.1"/>
    </source>
</evidence>
<dbReference type="Pfam" id="PF01966">
    <property type="entry name" value="HD"/>
    <property type="match status" value="1"/>
</dbReference>
<dbReference type="PANTHER" id="PTHR40517">
    <property type="entry name" value="METAL-DEPENDENT PHOSPHOHYDROLASE, HD SUPERFAMILY-RELATED"/>
    <property type="match status" value="1"/>
</dbReference>
<dbReference type="RefSeq" id="WP_125740558.1">
    <property type="nucleotide sequence ID" value="NZ_RCOR01000006.1"/>
</dbReference>
<dbReference type="Gene3D" id="1.10.3210.10">
    <property type="entry name" value="Hypothetical protein af1432"/>
    <property type="match status" value="1"/>
</dbReference>
<accession>A0A3R9PS57</accession>
<sequence>MIPELEEEILGFLKSEKLIRIFDYLKGDPRIRGLLEMSNIVLVHRLKYNDHGMMHAMITTRNSLKILDILSEEVVNEDWRDLEDSKLIVMTASFLHDIGNSIMREEHEILSVFLAKPFVEEILSDFYDDSSKAVKIGSMIYEAIMCHMGRFEPTSLEAGIVATADGCDMEKERARLPFQLGRHDIHKFSALAVERVDIGRGEEKPLRITVGMKDPSGTFQIEEILLKKIRGTRFERFVEVYADIAGSERIRFI</sequence>
<dbReference type="InterPro" id="IPR039967">
    <property type="entry name" value="MJ1020-like"/>
</dbReference>
<evidence type="ECO:0000259" key="1">
    <source>
        <dbReference type="Pfam" id="PF01966"/>
    </source>
</evidence>
<dbReference type="SUPFAM" id="SSF109604">
    <property type="entry name" value="HD-domain/PDEase-like"/>
    <property type="match status" value="1"/>
</dbReference>
<dbReference type="InterPro" id="IPR006674">
    <property type="entry name" value="HD_domain"/>
</dbReference>
<reference evidence="2 3" key="1">
    <citation type="submission" date="2018-10" db="EMBL/GenBank/DDBJ databases">
        <title>Co-occurring genomic capacity for anaerobic methane metabolism and dissimilatory sulfite reduction discovered in the Korarchaeota.</title>
        <authorList>
            <person name="Mckay L.J."/>
            <person name="Dlakic M."/>
            <person name="Fields M.W."/>
            <person name="Delmont T.O."/>
            <person name="Eren A.M."/>
            <person name="Jay Z.J."/>
            <person name="Klingelsmith K.B."/>
            <person name="Rusch D.B."/>
            <person name="Inskeep W.P."/>
        </authorList>
    </citation>
    <scope>NUCLEOTIDE SEQUENCE [LARGE SCALE GENOMIC DNA]</scope>
    <source>
        <strain evidence="2 3">WS</strain>
    </source>
</reference>
<gene>
    <name evidence="2" type="ORF">D9Q81_00965</name>
</gene>
<proteinExistence type="predicted"/>
<feature type="domain" description="HD" evidence="1">
    <location>
        <begin position="75"/>
        <end position="169"/>
    </location>
</feature>
<dbReference type="AlphaFoldDB" id="A0A3R9PS57"/>